<evidence type="ECO:0000256" key="5">
    <source>
        <dbReference type="ARBA" id="ARBA00022617"/>
    </source>
</evidence>
<protein>
    <submittedName>
        <fullName evidence="14">Uncharacterized protein</fullName>
    </submittedName>
</protein>
<dbReference type="PRINTS" id="PR01684">
    <property type="entry name" value="EP450ICYP2A"/>
</dbReference>
<evidence type="ECO:0000256" key="10">
    <source>
        <dbReference type="ARBA" id="ARBA00023004"/>
    </source>
</evidence>
<dbReference type="GO" id="GO:0005506">
    <property type="term" value="F:iron ion binding"/>
    <property type="evidence" value="ECO:0007669"/>
    <property type="project" value="InterPro"/>
</dbReference>
<keyword evidence="7" id="KW-0256">Endoplasmic reticulum</keyword>
<dbReference type="GO" id="GO:0020037">
    <property type="term" value="F:heme binding"/>
    <property type="evidence" value="ECO:0007669"/>
    <property type="project" value="InterPro"/>
</dbReference>
<evidence type="ECO:0000256" key="3">
    <source>
        <dbReference type="ARBA" id="ARBA00004406"/>
    </source>
</evidence>
<dbReference type="PANTHER" id="PTHR24300:SF424">
    <property type="entry name" value="CYTOCHROME P450"/>
    <property type="match status" value="1"/>
</dbReference>
<evidence type="ECO:0000256" key="4">
    <source>
        <dbReference type="ARBA" id="ARBA00010617"/>
    </source>
</evidence>
<keyword evidence="5" id="KW-0349">Heme</keyword>
<dbReference type="FunFam" id="1.10.630.10:FF:000238">
    <property type="entry name" value="Cytochrome P450 2A6"/>
    <property type="match status" value="1"/>
</dbReference>
<proteinExistence type="inferred from homology"/>
<dbReference type="EMBL" id="WNYA01000010">
    <property type="protein sequence ID" value="KAG8552885.1"/>
    <property type="molecule type" value="Genomic_DNA"/>
</dbReference>
<keyword evidence="8" id="KW-0492">Microsome</keyword>
<comment type="caution">
    <text evidence="14">The sequence shown here is derived from an EMBL/GenBank/DDBJ whole genome shotgun (WGS) entry which is preliminary data.</text>
</comment>
<evidence type="ECO:0000256" key="11">
    <source>
        <dbReference type="ARBA" id="ARBA00023033"/>
    </source>
</evidence>
<dbReference type="AlphaFoldDB" id="A0AAV7A057"/>
<dbReference type="InterPro" id="IPR008067">
    <property type="entry name" value="Cyt_P450_E_grp-I_CYP2A-like"/>
</dbReference>
<comment type="subcellular location">
    <subcellularLocation>
        <location evidence="3">Endoplasmic reticulum membrane</location>
        <topology evidence="3">Peripheral membrane protein</topology>
    </subcellularLocation>
    <subcellularLocation>
        <location evidence="2">Microsome membrane</location>
        <topology evidence="2">Peripheral membrane protein</topology>
    </subcellularLocation>
</comment>
<dbReference type="InterPro" id="IPR001128">
    <property type="entry name" value="Cyt_P450"/>
</dbReference>
<dbReference type="CDD" id="cd11026">
    <property type="entry name" value="CYP2"/>
    <property type="match status" value="1"/>
</dbReference>
<comment type="cofactor">
    <cofactor evidence="1">
        <name>heme</name>
        <dbReference type="ChEBI" id="CHEBI:30413"/>
    </cofactor>
</comment>
<evidence type="ECO:0000313" key="14">
    <source>
        <dbReference type="EMBL" id="KAG8552885.1"/>
    </source>
</evidence>
<evidence type="ECO:0000256" key="9">
    <source>
        <dbReference type="ARBA" id="ARBA00023002"/>
    </source>
</evidence>
<dbReference type="InterPro" id="IPR036396">
    <property type="entry name" value="Cyt_P450_sf"/>
</dbReference>
<dbReference type="PRINTS" id="PR00463">
    <property type="entry name" value="EP450I"/>
</dbReference>
<dbReference type="GO" id="GO:0019373">
    <property type="term" value="P:epoxygenase P450 pathway"/>
    <property type="evidence" value="ECO:0007669"/>
    <property type="project" value="TreeGrafter"/>
</dbReference>
<dbReference type="Pfam" id="PF00067">
    <property type="entry name" value="p450"/>
    <property type="match status" value="1"/>
</dbReference>
<dbReference type="PRINTS" id="PR00385">
    <property type="entry name" value="P450"/>
</dbReference>
<evidence type="ECO:0000256" key="2">
    <source>
        <dbReference type="ARBA" id="ARBA00004174"/>
    </source>
</evidence>
<organism evidence="14 15">
    <name type="scientific">Engystomops pustulosus</name>
    <name type="common">Tungara frog</name>
    <name type="synonym">Physalaemus pustulosus</name>
    <dbReference type="NCBI Taxonomy" id="76066"/>
    <lineage>
        <taxon>Eukaryota</taxon>
        <taxon>Metazoa</taxon>
        <taxon>Chordata</taxon>
        <taxon>Craniata</taxon>
        <taxon>Vertebrata</taxon>
        <taxon>Euteleostomi</taxon>
        <taxon>Amphibia</taxon>
        <taxon>Batrachia</taxon>
        <taxon>Anura</taxon>
        <taxon>Neobatrachia</taxon>
        <taxon>Hyloidea</taxon>
        <taxon>Leptodactylidae</taxon>
        <taxon>Leiuperinae</taxon>
        <taxon>Engystomops</taxon>
    </lineage>
</organism>
<dbReference type="GO" id="GO:0005789">
    <property type="term" value="C:endoplasmic reticulum membrane"/>
    <property type="evidence" value="ECO:0007669"/>
    <property type="project" value="UniProtKB-SubCell"/>
</dbReference>
<evidence type="ECO:0000256" key="1">
    <source>
        <dbReference type="ARBA" id="ARBA00001971"/>
    </source>
</evidence>
<accession>A0AAV7A057</accession>
<evidence type="ECO:0000256" key="12">
    <source>
        <dbReference type="ARBA" id="ARBA00023136"/>
    </source>
</evidence>
<evidence type="ECO:0000256" key="8">
    <source>
        <dbReference type="ARBA" id="ARBA00022848"/>
    </source>
</evidence>
<reference evidence="14" key="1">
    <citation type="thesis" date="2020" institute="ProQuest LLC" country="789 East Eisenhower Parkway, Ann Arbor, MI, USA">
        <title>Comparative Genomics and Chromosome Evolution.</title>
        <authorList>
            <person name="Mudd A.B."/>
        </authorList>
    </citation>
    <scope>NUCLEOTIDE SEQUENCE</scope>
    <source>
        <strain evidence="14">237g6f4</strain>
        <tissue evidence="14">Blood</tissue>
    </source>
</reference>
<dbReference type="InterPro" id="IPR050182">
    <property type="entry name" value="Cytochrome_P450_fam2"/>
</dbReference>
<keyword evidence="11" id="KW-0503">Monooxygenase</keyword>
<dbReference type="GO" id="GO:0006805">
    <property type="term" value="P:xenobiotic metabolic process"/>
    <property type="evidence" value="ECO:0007669"/>
    <property type="project" value="TreeGrafter"/>
</dbReference>
<dbReference type="PANTHER" id="PTHR24300">
    <property type="entry name" value="CYTOCHROME P450 508A4-RELATED"/>
    <property type="match status" value="1"/>
</dbReference>
<sequence>MDTTVLATLILVLLISLMFFYSTWEKMYRRRNLPPGPTPLPIIGNLLHIKRGELVKSLNQLREKYGSVYTLYFGSRPVVILTGYQMIKEALIDQADDFNNRGRMPTIDRFFQAHGMILSNGERWKQLRRFTLTTLRNFGMGKRSIEERIQEEARFLVEELKSYNSKHRQGTNILVQAVSNVICSVVFGNRFEYKNLNFLKLLNVFNETFQLMSSTAGQFHDMIPEIMDHVPGPHQKIDKLLEELSAFVSERVKMNRETFDPSNPRDFIDCFLIKMEQEKKLPNSEFHDKNLLISVIQLFFAGTETVSSTLRHGLLILLKHHEIAEKIQEEIDRVIGDNRAPNIEDRSKMPYTDAVIHEIQRFSDVLPLNVPHATVNDTKFHGYTIPKGTDVYPLLYCALRDPEYFATPNKFNPNHFLDKNGGFKKEDAFIPFSTGKRVVPGRFG</sequence>
<evidence type="ECO:0000256" key="6">
    <source>
        <dbReference type="ARBA" id="ARBA00022723"/>
    </source>
</evidence>
<keyword evidence="9" id="KW-0560">Oxidoreductase</keyword>
<keyword evidence="13" id="KW-1133">Transmembrane helix</keyword>
<comment type="similarity">
    <text evidence="4">Belongs to the cytochrome P450 family.</text>
</comment>
<dbReference type="SUPFAM" id="SSF48264">
    <property type="entry name" value="Cytochrome P450"/>
    <property type="match status" value="1"/>
</dbReference>
<name>A0AAV7A057_ENGPU</name>
<gene>
    <name evidence="14" type="ORF">GDO81_003128</name>
</gene>
<evidence type="ECO:0000313" key="15">
    <source>
        <dbReference type="Proteomes" id="UP000824782"/>
    </source>
</evidence>
<keyword evidence="12 13" id="KW-0472">Membrane</keyword>
<dbReference type="Gene3D" id="1.10.630.10">
    <property type="entry name" value="Cytochrome P450"/>
    <property type="match status" value="1"/>
</dbReference>
<keyword evidence="13" id="KW-0812">Transmembrane</keyword>
<dbReference type="GO" id="GO:0008392">
    <property type="term" value="F:arachidonate epoxygenase activity"/>
    <property type="evidence" value="ECO:0007669"/>
    <property type="project" value="TreeGrafter"/>
</dbReference>
<keyword evidence="6" id="KW-0479">Metal-binding</keyword>
<keyword evidence="10" id="KW-0408">Iron</keyword>
<dbReference type="Proteomes" id="UP000824782">
    <property type="component" value="Unassembled WGS sequence"/>
</dbReference>
<dbReference type="InterPro" id="IPR002401">
    <property type="entry name" value="Cyt_P450_E_grp-I"/>
</dbReference>
<keyword evidence="15" id="KW-1185">Reference proteome</keyword>
<evidence type="ECO:0000256" key="7">
    <source>
        <dbReference type="ARBA" id="ARBA00022824"/>
    </source>
</evidence>
<evidence type="ECO:0000256" key="13">
    <source>
        <dbReference type="SAM" id="Phobius"/>
    </source>
</evidence>
<dbReference type="GO" id="GO:0016712">
    <property type="term" value="F:oxidoreductase activity, acting on paired donors, with incorporation or reduction of molecular oxygen, reduced flavin or flavoprotein as one donor, and incorporation of one atom of oxygen"/>
    <property type="evidence" value="ECO:0007669"/>
    <property type="project" value="InterPro"/>
</dbReference>
<feature type="transmembrane region" description="Helical" evidence="13">
    <location>
        <begin position="6"/>
        <end position="24"/>
    </location>
</feature>